<dbReference type="HOGENOM" id="CLU_3128083_0_0_1"/>
<name>M0ZS37_SOLTU</name>
<reference evidence="2" key="1">
    <citation type="journal article" date="2011" name="Nature">
        <title>Genome sequence and analysis of the tuber crop potato.</title>
        <authorList>
            <consortium name="The Potato Genome Sequencing Consortium"/>
        </authorList>
    </citation>
    <scope>NUCLEOTIDE SEQUENCE [LARGE SCALE GENOMIC DNA]</scope>
    <source>
        <strain evidence="2">cv. DM1-3 516 R44</strain>
    </source>
</reference>
<dbReference type="Proteomes" id="UP000011115">
    <property type="component" value="Unassembled WGS sequence"/>
</dbReference>
<dbReference type="Gramene" id="PGSC0003DMT400006886">
    <property type="protein sequence ID" value="PGSC0003DMT400006886"/>
    <property type="gene ID" value="PGSC0003DMG400002671"/>
</dbReference>
<dbReference type="AlphaFoldDB" id="M0ZS37"/>
<sequence length="50" mass="5765">MAKENVKLCGLFSKLLIRRAGIFLISFTGGKRSPRNYMSFAWIKDMLIEI</sequence>
<accession>M0ZS37</accession>
<dbReference type="EnsemblPlants" id="PGSC0003DMT400006886">
    <property type="protein sequence ID" value="PGSC0003DMT400006886"/>
    <property type="gene ID" value="PGSC0003DMG400002671"/>
</dbReference>
<dbReference type="ExpressionAtlas" id="M0ZS37">
    <property type="expression patterns" value="baseline"/>
</dbReference>
<protein>
    <submittedName>
        <fullName evidence="1">Protein G10</fullName>
    </submittedName>
</protein>
<evidence type="ECO:0000313" key="2">
    <source>
        <dbReference type="Proteomes" id="UP000011115"/>
    </source>
</evidence>
<dbReference type="OrthoDB" id="277109at2759"/>
<evidence type="ECO:0000313" key="1">
    <source>
        <dbReference type="EnsemblPlants" id="PGSC0003DMT400006886"/>
    </source>
</evidence>
<keyword evidence="2" id="KW-1185">Reference proteome</keyword>
<reference evidence="1" key="2">
    <citation type="submission" date="2015-06" db="UniProtKB">
        <authorList>
            <consortium name="EnsemblPlants"/>
        </authorList>
    </citation>
    <scope>IDENTIFICATION</scope>
    <source>
        <strain evidence="1">DM1-3 516 R44</strain>
    </source>
</reference>
<proteinExistence type="predicted"/>
<gene>
    <name evidence="1" type="primary">LOC102588306</name>
</gene>
<organism evidence="1 2">
    <name type="scientific">Solanum tuberosum</name>
    <name type="common">Potato</name>
    <dbReference type="NCBI Taxonomy" id="4113"/>
    <lineage>
        <taxon>Eukaryota</taxon>
        <taxon>Viridiplantae</taxon>
        <taxon>Streptophyta</taxon>
        <taxon>Embryophyta</taxon>
        <taxon>Tracheophyta</taxon>
        <taxon>Spermatophyta</taxon>
        <taxon>Magnoliopsida</taxon>
        <taxon>eudicotyledons</taxon>
        <taxon>Gunneridae</taxon>
        <taxon>Pentapetalae</taxon>
        <taxon>asterids</taxon>
        <taxon>lamiids</taxon>
        <taxon>Solanales</taxon>
        <taxon>Solanaceae</taxon>
        <taxon>Solanoideae</taxon>
        <taxon>Solaneae</taxon>
        <taxon>Solanum</taxon>
    </lineage>
</organism>